<dbReference type="Pfam" id="PF12247">
    <property type="entry name" value="MKT1_N"/>
    <property type="match status" value="1"/>
</dbReference>
<dbReference type="CDD" id="cd09858">
    <property type="entry name" value="PIN_MKT1"/>
    <property type="match status" value="1"/>
</dbReference>
<comment type="caution">
    <text evidence="5">The sequence shown here is derived from an EMBL/GenBank/DDBJ whole genome shotgun (WGS) entry which is preliminary data.</text>
</comment>
<dbReference type="OrthoDB" id="17262at2759"/>
<dbReference type="InterPro" id="IPR022040">
    <property type="entry name" value="MKT1_N"/>
</dbReference>
<dbReference type="Proteomes" id="UP000767238">
    <property type="component" value="Unassembled WGS sequence"/>
</dbReference>
<dbReference type="SUPFAM" id="SSF88723">
    <property type="entry name" value="PIN domain-like"/>
    <property type="match status" value="1"/>
</dbReference>
<proteinExistence type="inferred from homology"/>
<feature type="non-terminal residue" evidence="5">
    <location>
        <position position="731"/>
    </location>
</feature>
<gene>
    <name evidence="5" type="ORF">KCV03_g4158</name>
</gene>
<organism evidence="5 6">
    <name type="scientific">Aureobasidium melanogenum</name>
    <name type="common">Aureobasidium pullulans var. melanogenum</name>
    <dbReference type="NCBI Taxonomy" id="46634"/>
    <lineage>
        <taxon>Eukaryota</taxon>
        <taxon>Fungi</taxon>
        <taxon>Dikarya</taxon>
        <taxon>Ascomycota</taxon>
        <taxon>Pezizomycotina</taxon>
        <taxon>Dothideomycetes</taxon>
        <taxon>Dothideomycetidae</taxon>
        <taxon>Dothideales</taxon>
        <taxon>Saccotheciaceae</taxon>
        <taxon>Aureobasidium</taxon>
    </lineage>
</organism>
<feature type="domain" description="Post-transcriptional regulator MKT1 C-terminal" evidence="3">
    <location>
        <begin position="486"/>
        <end position="728"/>
    </location>
</feature>
<evidence type="ECO:0000256" key="2">
    <source>
        <dbReference type="ARBA" id="ARBA00024023"/>
    </source>
</evidence>
<comment type="similarity">
    <text evidence="2">Belongs to the XPG/RAD2 endonuclease family.</text>
</comment>
<dbReference type="Pfam" id="PF12246">
    <property type="entry name" value="MKT1_C"/>
    <property type="match status" value="1"/>
</dbReference>
<dbReference type="PANTHER" id="PTHR11081">
    <property type="entry name" value="FLAP ENDONUCLEASE FAMILY MEMBER"/>
    <property type="match status" value="1"/>
</dbReference>
<evidence type="ECO:0000256" key="1">
    <source>
        <dbReference type="ARBA" id="ARBA00022845"/>
    </source>
</evidence>
<dbReference type="InterPro" id="IPR029060">
    <property type="entry name" value="PIN-like_dom_sf"/>
</dbReference>
<feature type="domain" description="Post-transcriptional regulator MKT1 N-terminal" evidence="4">
    <location>
        <begin position="313"/>
        <end position="402"/>
    </location>
</feature>
<dbReference type="InterPro" id="IPR006084">
    <property type="entry name" value="XPG/Rad2"/>
</dbReference>
<sequence>MISGFNEWAASAQLGQTDSFAELNERRLGIEAEDFIVNILTTSPTKEPLLPALGGLPFALEDTITNHVGVLRTYGCQPYFVFNGVTSNGQEERLQAATRATKSIANAWELYGASEPERAVAEFGTLSGTINVDNIYRFVQNVLRKHDVDFLVAPHSACAQLASIAGTEFCDAVAGSSDILMYEIDQLITKLDFEQAQFSWVTRRECMEALGAPSTAMFVDACLLSGCSILPTLPQLENDMTASPRTPKIRAAADLLKRSQTNGNALCLQYQDEPAMIALNYLDRYRKASLYIKHYVCIRPNGKIESVDGASAPSDLNNIMGHRLPEEAFGYLSHGIISSEVLSWIASNEIIERPPLDGGEADAYRRLVSDGLTPLRTSALSLLTYSFHRFYQHRPIYLRCWFSPNAPKTLNVADTTDPRTTISGWNVRLEQITAKATKLERDVSTLAFAVSSLQDAEFAKTTITPKSNGQKPLSSPEEVQSNALWRFLQLRGYIQQDHQLSTLGQCLQTAFSRHNQQDLEEPTLLAFEMLRLNLLNSNNMFPYNGSPQRGSETDKRNTLLVSRVACFAGLRHKSIGFTGPLSRHLLAYTSMVSAVRGSLRNVVEMSLFGLLANHHVDRNMAPSVLAQISYSLPFLNDVDCALGIAVKSYLDELSAQSEPTSEASRQAVKTKGANEWFPHATDFQGDLQRAFALWDSASSVYAAVASAPETLVSAKDKKVWEEADAWLSERK</sequence>
<dbReference type="EMBL" id="JAHFYH010000023">
    <property type="protein sequence ID" value="KAH0223708.1"/>
    <property type="molecule type" value="Genomic_DNA"/>
</dbReference>
<dbReference type="InterPro" id="IPR022039">
    <property type="entry name" value="MKT1_C"/>
</dbReference>
<reference evidence="5" key="1">
    <citation type="journal article" date="2021" name="J Fungi (Basel)">
        <title>Virulence traits and population genomics of the black yeast Aureobasidium melanogenum.</title>
        <authorList>
            <person name="Cernosa A."/>
            <person name="Sun X."/>
            <person name="Gostincar C."/>
            <person name="Fang C."/>
            <person name="Gunde-Cimerman N."/>
            <person name="Song Z."/>
        </authorList>
    </citation>
    <scope>NUCLEOTIDE SEQUENCE</scope>
    <source>
        <strain evidence="5">EXF-8016</strain>
    </source>
</reference>
<dbReference type="GO" id="GO:0006417">
    <property type="term" value="P:regulation of translation"/>
    <property type="evidence" value="ECO:0007669"/>
    <property type="project" value="UniProtKB-KW"/>
</dbReference>
<protein>
    <submittedName>
        <fullName evidence="5">PIN domain-like protein</fullName>
    </submittedName>
</protein>
<dbReference type="GO" id="GO:0003730">
    <property type="term" value="F:mRNA 3'-UTR binding"/>
    <property type="evidence" value="ECO:0007669"/>
    <property type="project" value="TreeGrafter"/>
</dbReference>
<dbReference type="AlphaFoldDB" id="A0A9P8K9C3"/>
<keyword evidence="1" id="KW-0810">Translation regulation</keyword>
<dbReference type="Gene3D" id="3.40.50.1010">
    <property type="entry name" value="5'-nuclease"/>
    <property type="match status" value="1"/>
</dbReference>
<reference evidence="5" key="2">
    <citation type="submission" date="2021-08" db="EMBL/GenBank/DDBJ databases">
        <authorList>
            <person name="Gostincar C."/>
            <person name="Sun X."/>
            <person name="Song Z."/>
            <person name="Gunde-Cimerman N."/>
        </authorList>
    </citation>
    <scope>NUCLEOTIDE SEQUENCE</scope>
    <source>
        <strain evidence="5">EXF-8016</strain>
    </source>
</reference>
<evidence type="ECO:0000259" key="4">
    <source>
        <dbReference type="Pfam" id="PF12247"/>
    </source>
</evidence>
<evidence type="ECO:0000259" key="3">
    <source>
        <dbReference type="Pfam" id="PF12246"/>
    </source>
</evidence>
<accession>A0A9P8K9C3</accession>
<dbReference type="InterPro" id="IPR037314">
    <property type="entry name" value="MKT1_H3TH"/>
</dbReference>
<dbReference type="CDD" id="cd09902">
    <property type="entry name" value="H3TH_MKT1"/>
    <property type="match status" value="1"/>
</dbReference>
<dbReference type="PANTHER" id="PTHR11081:SF32">
    <property type="entry name" value="POST-TRANSCRIPTIONAL REGULATOR MKT1"/>
    <property type="match status" value="1"/>
</dbReference>
<name>A0A9P8K9C3_AURME</name>
<evidence type="ECO:0000313" key="6">
    <source>
        <dbReference type="Proteomes" id="UP000767238"/>
    </source>
</evidence>
<evidence type="ECO:0000313" key="5">
    <source>
        <dbReference type="EMBL" id="KAH0223708.1"/>
    </source>
</evidence>